<dbReference type="Pfam" id="PF00512">
    <property type="entry name" value="HisKA"/>
    <property type="match status" value="1"/>
</dbReference>
<dbReference type="GO" id="GO:0016036">
    <property type="term" value="P:cellular response to phosphate starvation"/>
    <property type="evidence" value="ECO:0007669"/>
    <property type="project" value="TreeGrafter"/>
</dbReference>
<protein>
    <recommendedName>
        <fullName evidence="3">histidine kinase</fullName>
        <ecNumber evidence="3">2.7.13.3</ecNumber>
    </recommendedName>
</protein>
<evidence type="ECO:0000256" key="13">
    <source>
        <dbReference type="SAM" id="Phobius"/>
    </source>
</evidence>
<gene>
    <name evidence="15" type="ORF">K8V39_06460</name>
</gene>
<dbReference type="PRINTS" id="PR00344">
    <property type="entry name" value="BCTRLSENSOR"/>
</dbReference>
<accession>A0A9D2VXV6</accession>
<dbReference type="FunFam" id="3.30.565.10:FF:000013">
    <property type="entry name" value="Two-component sensor histidine kinase"/>
    <property type="match status" value="1"/>
</dbReference>
<keyword evidence="6 13" id="KW-0812">Transmembrane</keyword>
<evidence type="ECO:0000256" key="3">
    <source>
        <dbReference type="ARBA" id="ARBA00012438"/>
    </source>
</evidence>
<dbReference type="EMBL" id="DYXE01000055">
    <property type="protein sequence ID" value="HJH49889.1"/>
    <property type="molecule type" value="Genomic_DNA"/>
</dbReference>
<dbReference type="SUPFAM" id="SSF55874">
    <property type="entry name" value="ATPase domain of HSP90 chaperone/DNA topoisomerase II/histidine kinase"/>
    <property type="match status" value="1"/>
</dbReference>
<name>A0A9D2VXV6_9FIRM</name>
<evidence type="ECO:0000256" key="6">
    <source>
        <dbReference type="ARBA" id="ARBA00022692"/>
    </source>
</evidence>
<keyword evidence="10 13" id="KW-1133">Transmembrane helix</keyword>
<dbReference type="RefSeq" id="WP_277272029.1">
    <property type="nucleotide sequence ID" value="NZ_DYXE01000055.1"/>
</dbReference>
<evidence type="ECO:0000256" key="2">
    <source>
        <dbReference type="ARBA" id="ARBA00004370"/>
    </source>
</evidence>
<dbReference type="InterPro" id="IPR005467">
    <property type="entry name" value="His_kinase_dom"/>
</dbReference>
<dbReference type="GO" id="GO:0005886">
    <property type="term" value="C:plasma membrane"/>
    <property type="evidence" value="ECO:0007669"/>
    <property type="project" value="TreeGrafter"/>
</dbReference>
<dbReference type="PANTHER" id="PTHR45453">
    <property type="entry name" value="PHOSPHATE REGULON SENSOR PROTEIN PHOR"/>
    <property type="match status" value="1"/>
</dbReference>
<dbReference type="InterPro" id="IPR004358">
    <property type="entry name" value="Sig_transdc_His_kin-like_C"/>
</dbReference>
<sequence length="351" mass="40167">MKITKILWKPAAAAVFSLIGVYLLYGFADHVLNGMFVDWFTRNFTTTVAAYYDPQAGYVGTHEEIYWPALKSFLLWTLCLLAVLVALLIFFLTERSRRKLKCEQAKELEKLRVEQKRQQEILKGEMQRKDDLIAYLAHDLKTPLTSVIGYLSFLTETPKMPEEQRQKYLDTALSKSERLEGLINEFFDITRYNLQKIPLEKQKVNLCALLVQVTEELYPILEQHGNTIQNDVDEEEYLYADPEKMARVFNNLLKNAAAYSDPGTPIVIRSERSVDSISIMIENTGVTIPEEKLKIIFEKFFRLDSSRAQDTGGSGLGLAIAREIARQHGGEITAKSKDRRTSFAVQLPAWV</sequence>
<proteinExistence type="predicted"/>
<evidence type="ECO:0000256" key="1">
    <source>
        <dbReference type="ARBA" id="ARBA00000085"/>
    </source>
</evidence>
<dbReference type="InterPro" id="IPR050351">
    <property type="entry name" value="BphY/WalK/GraS-like"/>
</dbReference>
<dbReference type="GO" id="GO:0005524">
    <property type="term" value="F:ATP binding"/>
    <property type="evidence" value="ECO:0007669"/>
    <property type="project" value="UniProtKB-KW"/>
</dbReference>
<feature type="transmembrane region" description="Helical" evidence="13">
    <location>
        <begin position="73"/>
        <end position="92"/>
    </location>
</feature>
<organism evidence="15 16">
    <name type="scientific">Merdimonas faecis</name>
    <dbReference type="NCBI Taxonomy" id="1653435"/>
    <lineage>
        <taxon>Bacteria</taxon>
        <taxon>Bacillati</taxon>
        <taxon>Bacillota</taxon>
        <taxon>Clostridia</taxon>
        <taxon>Lachnospirales</taxon>
        <taxon>Lachnospiraceae</taxon>
        <taxon>Merdimonas</taxon>
    </lineage>
</organism>
<keyword evidence="7" id="KW-0547">Nucleotide-binding</keyword>
<comment type="caution">
    <text evidence="15">The sequence shown here is derived from an EMBL/GenBank/DDBJ whole genome shotgun (WGS) entry which is preliminary data.</text>
</comment>
<dbReference type="InterPro" id="IPR036097">
    <property type="entry name" value="HisK_dim/P_sf"/>
</dbReference>
<reference evidence="15" key="2">
    <citation type="submission" date="2021-09" db="EMBL/GenBank/DDBJ databases">
        <authorList>
            <person name="Gilroy R."/>
        </authorList>
    </citation>
    <scope>NUCLEOTIDE SEQUENCE</scope>
    <source>
        <strain evidence="15">USAMLcec4-12693</strain>
    </source>
</reference>
<dbReference type="InterPro" id="IPR003594">
    <property type="entry name" value="HATPase_dom"/>
</dbReference>
<comment type="catalytic activity">
    <reaction evidence="1">
        <text>ATP + protein L-histidine = ADP + protein N-phospho-L-histidine.</text>
        <dbReference type="EC" id="2.7.13.3"/>
    </reaction>
</comment>
<feature type="transmembrane region" description="Helical" evidence="13">
    <location>
        <begin position="7"/>
        <end position="28"/>
    </location>
</feature>
<evidence type="ECO:0000256" key="7">
    <source>
        <dbReference type="ARBA" id="ARBA00022741"/>
    </source>
</evidence>
<dbReference type="CDD" id="cd00082">
    <property type="entry name" value="HisKA"/>
    <property type="match status" value="1"/>
</dbReference>
<keyword evidence="5" id="KW-0808">Transferase</keyword>
<dbReference type="InterPro" id="IPR003661">
    <property type="entry name" value="HisK_dim/P_dom"/>
</dbReference>
<dbReference type="InterPro" id="IPR036890">
    <property type="entry name" value="HATPase_C_sf"/>
</dbReference>
<evidence type="ECO:0000256" key="4">
    <source>
        <dbReference type="ARBA" id="ARBA00022553"/>
    </source>
</evidence>
<dbReference type="Gene3D" id="3.30.565.10">
    <property type="entry name" value="Histidine kinase-like ATPase, C-terminal domain"/>
    <property type="match status" value="1"/>
</dbReference>
<feature type="domain" description="Histidine kinase" evidence="14">
    <location>
        <begin position="135"/>
        <end position="351"/>
    </location>
</feature>
<dbReference type="Pfam" id="PF02518">
    <property type="entry name" value="HATPase_c"/>
    <property type="match status" value="1"/>
</dbReference>
<dbReference type="PROSITE" id="PS50109">
    <property type="entry name" value="HIS_KIN"/>
    <property type="match status" value="1"/>
</dbReference>
<reference evidence="15" key="1">
    <citation type="journal article" date="2021" name="PeerJ">
        <title>Extensive microbial diversity within the chicken gut microbiome revealed by metagenomics and culture.</title>
        <authorList>
            <person name="Gilroy R."/>
            <person name="Ravi A."/>
            <person name="Getino M."/>
            <person name="Pursley I."/>
            <person name="Horton D.L."/>
            <person name="Alikhan N.F."/>
            <person name="Baker D."/>
            <person name="Gharbi K."/>
            <person name="Hall N."/>
            <person name="Watson M."/>
            <person name="Adriaenssens E.M."/>
            <person name="Foster-Nyarko E."/>
            <person name="Jarju S."/>
            <person name="Secka A."/>
            <person name="Antonio M."/>
            <person name="Oren A."/>
            <person name="Chaudhuri R.R."/>
            <person name="La Ragione R."/>
            <person name="Hildebrand F."/>
            <person name="Pallen M.J."/>
        </authorList>
    </citation>
    <scope>NUCLEOTIDE SEQUENCE</scope>
    <source>
        <strain evidence="15">USAMLcec4-12693</strain>
    </source>
</reference>
<evidence type="ECO:0000256" key="5">
    <source>
        <dbReference type="ARBA" id="ARBA00022679"/>
    </source>
</evidence>
<comment type="subcellular location">
    <subcellularLocation>
        <location evidence="2">Membrane</location>
    </subcellularLocation>
</comment>
<keyword evidence="12 13" id="KW-0472">Membrane</keyword>
<dbReference type="EC" id="2.7.13.3" evidence="3"/>
<keyword evidence="11" id="KW-0902">Two-component regulatory system</keyword>
<evidence type="ECO:0000259" key="14">
    <source>
        <dbReference type="PROSITE" id="PS50109"/>
    </source>
</evidence>
<evidence type="ECO:0000256" key="10">
    <source>
        <dbReference type="ARBA" id="ARBA00022989"/>
    </source>
</evidence>
<dbReference type="Gene3D" id="1.10.287.130">
    <property type="match status" value="1"/>
</dbReference>
<evidence type="ECO:0000256" key="12">
    <source>
        <dbReference type="ARBA" id="ARBA00023136"/>
    </source>
</evidence>
<dbReference type="SUPFAM" id="SSF47384">
    <property type="entry name" value="Homodimeric domain of signal transducing histidine kinase"/>
    <property type="match status" value="1"/>
</dbReference>
<dbReference type="PANTHER" id="PTHR45453:SF1">
    <property type="entry name" value="PHOSPHATE REGULON SENSOR PROTEIN PHOR"/>
    <property type="match status" value="1"/>
</dbReference>
<evidence type="ECO:0000256" key="9">
    <source>
        <dbReference type="ARBA" id="ARBA00022840"/>
    </source>
</evidence>
<dbReference type="GO" id="GO:0000155">
    <property type="term" value="F:phosphorelay sensor kinase activity"/>
    <property type="evidence" value="ECO:0007669"/>
    <property type="project" value="InterPro"/>
</dbReference>
<dbReference type="GO" id="GO:0004721">
    <property type="term" value="F:phosphoprotein phosphatase activity"/>
    <property type="evidence" value="ECO:0007669"/>
    <property type="project" value="TreeGrafter"/>
</dbReference>
<keyword evidence="4" id="KW-0597">Phosphoprotein</keyword>
<dbReference type="Proteomes" id="UP000813420">
    <property type="component" value="Unassembled WGS sequence"/>
</dbReference>
<keyword evidence="8 15" id="KW-0418">Kinase</keyword>
<dbReference type="AlphaFoldDB" id="A0A9D2VXV6"/>
<evidence type="ECO:0000313" key="16">
    <source>
        <dbReference type="Proteomes" id="UP000813420"/>
    </source>
</evidence>
<dbReference type="SMART" id="SM00387">
    <property type="entry name" value="HATPase_c"/>
    <property type="match status" value="1"/>
</dbReference>
<evidence type="ECO:0000256" key="8">
    <source>
        <dbReference type="ARBA" id="ARBA00022777"/>
    </source>
</evidence>
<evidence type="ECO:0000313" key="15">
    <source>
        <dbReference type="EMBL" id="HJH49889.1"/>
    </source>
</evidence>
<dbReference type="SMART" id="SM00388">
    <property type="entry name" value="HisKA"/>
    <property type="match status" value="1"/>
</dbReference>
<evidence type="ECO:0000256" key="11">
    <source>
        <dbReference type="ARBA" id="ARBA00023012"/>
    </source>
</evidence>
<keyword evidence="9" id="KW-0067">ATP-binding</keyword>